<organism evidence="3 4">
    <name type="scientific">Rhipicephalus microplus</name>
    <name type="common">Cattle tick</name>
    <name type="synonym">Boophilus microplus</name>
    <dbReference type="NCBI Taxonomy" id="6941"/>
    <lineage>
        <taxon>Eukaryota</taxon>
        <taxon>Metazoa</taxon>
        <taxon>Ecdysozoa</taxon>
        <taxon>Arthropoda</taxon>
        <taxon>Chelicerata</taxon>
        <taxon>Arachnida</taxon>
        <taxon>Acari</taxon>
        <taxon>Parasitiformes</taxon>
        <taxon>Ixodida</taxon>
        <taxon>Ixodoidea</taxon>
        <taxon>Ixodidae</taxon>
        <taxon>Rhipicephalinae</taxon>
        <taxon>Rhipicephalus</taxon>
        <taxon>Boophilus</taxon>
    </lineage>
</organism>
<dbReference type="EMBL" id="JABSTU010000009">
    <property type="protein sequence ID" value="KAH8021188.1"/>
    <property type="molecule type" value="Genomic_DNA"/>
</dbReference>
<comment type="caution">
    <text evidence="3">The sequence shown here is derived from an EMBL/GenBank/DDBJ whole genome shotgun (WGS) entry which is preliminary data.</text>
</comment>
<reference evidence="3" key="2">
    <citation type="submission" date="2021-09" db="EMBL/GenBank/DDBJ databases">
        <authorList>
            <person name="Jia N."/>
            <person name="Wang J."/>
            <person name="Shi W."/>
            <person name="Du L."/>
            <person name="Sun Y."/>
            <person name="Zhan W."/>
            <person name="Jiang J."/>
            <person name="Wang Q."/>
            <person name="Zhang B."/>
            <person name="Ji P."/>
            <person name="Sakyi L.B."/>
            <person name="Cui X."/>
            <person name="Yuan T."/>
            <person name="Jiang B."/>
            <person name="Yang W."/>
            <person name="Lam T.T.-Y."/>
            <person name="Chang Q."/>
            <person name="Ding S."/>
            <person name="Wang X."/>
            <person name="Zhu J."/>
            <person name="Ruan X."/>
            <person name="Zhao L."/>
            <person name="Wei J."/>
            <person name="Que T."/>
            <person name="Du C."/>
            <person name="Cheng J."/>
            <person name="Dai P."/>
            <person name="Han X."/>
            <person name="Huang E."/>
            <person name="Gao Y."/>
            <person name="Liu J."/>
            <person name="Shao H."/>
            <person name="Ye R."/>
            <person name="Li L."/>
            <person name="Wei W."/>
            <person name="Wang X."/>
            <person name="Wang C."/>
            <person name="Huo Q."/>
            <person name="Li W."/>
            <person name="Guo W."/>
            <person name="Chen H."/>
            <person name="Chen S."/>
            <person name="Zhou L."/>
            <person name="Zhou L."/>
            <person name="Ni X."/>
            <person name="Tian J."/>
            <person name="Zhou Y."/>
            <person name="Sheng Y."/>
            <person name="Liu T."/>
            <person name="Pan Y."/>
            <person name="Xia L."/>
            <person name="Li J."/>
            <person name="Zhao F."/>
            <person name="Cao W."/>
        </authorList>
    </citation>
    <scope>NUCLEOTIDE SEQUENCE</scope>
    <source>
        <strain evidence="3">Rmic-2018</strain>
        <tissue evidence="3">Larvae</tissue>
    </source>
</reference>
<evidence type="ECO:0000313" key="3">
    <source>
        <dbReference type="EMBL" id="KAH8021188.1"/>
    </source>
</evidence>
<evidence type="ECO:0000256" key="1">
    <source>
        <dbReference type="SAM" id="MobiDB-lite"/>
    </source>
</evidence>
<feature type="compositionally biased region" description="Low complexity" evidence="1">
    <location>
        <begin position="148"/>
        <end position="161"/>
    </location>
</feature>
<feature type="transmembrane region" description="Helical" evidence="2">
    <location>
        <begin position="85"/>
        <end position="105"/>
    </location>
</feature>
<keyword evidence="2" id="KW-1133">Transmembrane helix</keyword>
<keyword evidence="2" id="KW-0472">Membrane</keyword>
<evidence type="ECO:0000256" key="2">
    <source>
        <dbReference type="SAM" id="Phobius"/>
    </source>
</evidence>
<sequence>MRHSTYLVPFKSRLPTHSFIRASDAKALADGHTSTKSETTHRRQQGHQPGQAVPAQCTRATTAPLHFTEKTHELNLSHHSLSPFAAVYVGILFLTGLGVLLYLVASSRHETLNETTTATPRHLGTVYEVLVGSTPTTKSSRRSLIGVSASSPGLSTSSASDDATHDSDDSYNISSDAMIYA</sequence>
<evidence type="ECO:0000313" key="4">
    <source>
        <dbReference type="Proteomes" id="UP000821866"/>
    </source>
</evidence>
<dbReference type="AlphaFoldDB" id="A0A9J6DG83"/>
<keyword evidence="4" id="KW-1185">Reference proteome</keyword>
<keyword evidence="2" id="KW-0812">Transmembrane</keyword>
<dbReference type="Proteomes" id="UP000821866">
    <property type="component" value="Chromosome 7"/>
</dbReference>
<reference evidence="3" key="1">
    <citation type="journal article" date="2020" name="Cell">
        <title>Large-Scale Comparative Analyses of Tick Genomes Elucidate Their Genetic Diversity and Vector Capacities.</title>
        <authorList>
            <consortium name="Tick Genome and Microbiome Consortium (TIGMIC)"/>
            <person name="Jia N."/>
            <person name="Wang J."/>
            <person name="Shi W."/>
            <person name="Du L."/>
            <person name="Sun Y."/>
            <person name="Zhan W."/>
            <person name="Jiang J.F."/>
            <person name="Wang Q."/>
            <person name="Zhang B."/>
            <person name="Ji P."/>
            <person name="Bell-Sakyi L."/>
            <person name="Cui X.M."/>
            <person name="Yuan T.T."/>
            <person name="Jiang B.G."/>
            <person name="Yang W.F."/>
            <person name="Lam T.T."/>
            <person name="Chang Q.C."/>
            <person name="Ding S.J."/>
            <person name="Wang X.J."/>
            <person name="Zhu J.G."/>
            <person name="Ruan X.D."/>
            <person name="Zhao L."/>
            <person name="Wei J.T."/>
            <person name="Ye R.Z."/>
            <person name="Que T.C."/>
            <person name="Du C.H."/>
            <person name="Zhou Y.H."/>
            <person name="Cheng J.X."/>
            <person name="Dai P.F."/>
            <person name="Guo W.B."/>
            <person name="Han X.H."/>
            <person name="Huang E.J."/>
            <person name="Li L.F."/>
            <person name="Wei W."/>
            <person name="Gao Y.C."/>
            <person name="Liu J.Z."/>
            <person name="Shao H.Z."/>
            <person name="Wang X."/>
            <person name="Wang C.C."/>
            <person name="Yang T.C."/>
            <person name="Huo Q.B."/>
            <person name="Li W."/>
            <person name="Chen H.Y."/>
            <person name="Chen S.E."/>
            <person name="Zhou L.G."/>
            <person name="Ni X.B."/>
            <person name="Tian J.H."/>
            <person name="Sheng Y."/>
            <person name="Liu T."/>
            <person name="Pan Y.S."/>
            <person name="Xia L.Y."/>
            <person name="Li J."/>
            <person name="Zhao F."/>
            <person name="Cao W.C."/>
        </authorList>
    </citation>
    <scope>NUCLEOTIDE SEQUENCE</scope>
    <source>
        <strain evidence="3">Rmic-2018</strain>
    </source>
</reference>
<name>A0A9J6DG83_RHIMP</name>
<protein>
    <submittedName>
        <fullName evidence="3">Uncharacterized protein</fullName>
    </submittedName>
</protein>
<accession>A0A9J6DG83</accession>
<gene>
    <name evidence="3" type="ORF">HPB51_012583</name>
</gene>
<feature type="region of interest" description="Disordered" evidence="1">
    <location>
        <begin position="136"/>
        <end position="170"/>
    </location>
</feature>
<feature type="compositionally biased region" description="Basic and acidic residues" evidence="1">
    <location>
        <begin position="27"/>
        <end position="41"/>
    </location>
</feature>
<feature type="region of interest" description="Disordered" evidence="1">
    <location>
        <begin position="27"/>
        <end position="56"/>
    </location>
</feature>
<proteinExistence type="predicted"/>